<sequence>MRSALSSSSSLMMVPLLLPALFYLNPTLIIVIIVRLANLNEHLTDINSKLDNHQASISSNMNTLKEDILRLHKIMDDEREKRDGISKVQEEEMQNLDKRLQEAIEKEQESRREAENELITKLKDKTDKIRCEFDKHIEDDESREVSTLRKYIEVDLPKLEDTLREGDLSKENMERELLGEANDEIKRLEEALNRERAQREETEEAMLRMMEDVVAKMQSEMAEERRNREATEESLLKLLEETCNKLNDAAREVTTVVTDDDNNYY</sequence>
<feature type="transmembrane region" description="Helical" evidence="2">
    <location>
        <begin position="12"/>
        <end position="34"/>
    </location>
</feature>
<evidence type="ECO:0000313" key="3">
    <source>
        <dbReference type="EMBL" id="KAF4653151.1"/>
    </source>
</evidence>
<dbReference type="InterPro" id="IPR038835">
    <property type="entry name" value="Giardin_beta-like"/>
</dbReference>
<name>A0A7J6L304_PEROL</name>
<dbReference type="PANTHER" id="PTHR37027:SF2">
    <property type="entry name" value="CHROMOSOME UNDETERMINED SCAFFOLD_148, WHOLE GENOME SHOTGUN SEQUENCE"/>
    <property type="match status" value="1"/>
</dbReference>
<accession>A0A7J6L304</accession>
<keyword evidence="2" id="KW-1133">Transmembrane helix</keyword>
<reference evidence="3 4" key="1">
    <citation type="submission" date="2020-04" db="EMBL/GenBank/DDBJ databases">
        <title>Perkinsus olseni comparative genomics.</title>
        <authorList>
            <person name="Bogema D.R."/>
        </authorList>
    </citation>
    <scope>NUCLEOTIDE SEQUENCE [LARGE SCALE GENOMIC DNA]</scope>
    <source>
        <strain evidence="3">ATCC PRA-179</strain>
    </source>
</reference>
<dbReference type="OrthoDB" id="298686at2759"/>
<keyword evidence="2" id="KW-0812">Transmembrane</keyword>
<evidence type="ECO:0000256" key="2">
    <source>
        <dbReference type="SAM" id="Phobius"/>
    </source>
</evidence>
<gene>
    <name evidence="3" type="ORF">FOZ61_009161</name>
</gene>
<dbReference type="AlphaFoldDB" id="A0A7J6L304"/>
<protein>
    <submittedName>
        <fullName evidence="3">Uncharacterized protein</fullName>
    </submittedName>
</protein>
<dbReference type="PANTHER" id="PTHR37027">
    <property type="entry name" value="KDE4"/>
    <property type="match status" value="1"/>
</dbReference>
<comment type="caution">
    <text evidence="3">The sequence shown here is derived from an EMBL/GenBank/DDBJ whole genome shotgun (WGS) entry which is preliminary data.</text>
</comment>
<evidence type="ECO:0000313" key="4">
    <source>
        <dbReference type="Proteomes" id="UP000570595"/>
    </source>
</evidence>
<keyword evidence="2" id="KW-0472">Membrane</keyword>
<proteinExistence type="predicted"/>
<keyword evidence="1" id="KW-0175">Coiled coil</keyword>
<dbReference type="EMBL" id="JABAHT010000649">
    <property type="protein sequence ID" value="KAF4653151.1"/>
    <property type="molecule type" value="Genomic_DNA"/>
</dbReference>
<feature type="coiled-coil region" evidence="1">
    <location>
        <begin position="171"/>
        <end position="241"/>
    </location>
</feature>
<organism evidence="3 4">
    <name type="scientific">Perkinsus olseni</name>
    <name type="common">Perkinsus atlanticus</name>
    <dbReference type="NCBI Taxonomy" id="32597"/>
    <lineage>
        <taxon>Eukaryota</taxon>
        <taxon>Sar</taxon>
        <taxon>Alveolata</taxon>
        <taxon>Perkinsozoa</taxon>
        <taxon>Perkinsea</taxon>
        <taxon>Perkinsida</taxon>
        <taxon>Perkinsidae</taxon>
        <taxon>Perkinsus</taxon>
    </lineage>
</organism>
<evidence type="ECO:0000256" key="1">
    <source>
        <dbReference type="SAM" id="Coils"/>
    </source>
</evidence>
<feature type="coiled-coil region" evidence="1">
    <location>
        <begin position="86"/>
        <end position="125"/>
    </location>
</feature>
<dbReference type="Proteomes" id="UP000570595">
    <property type="component" value="Unassembled WGS sequence"/>
</dbReference>